<evidence type="ECO:0008006" key="3">
    <source>
        <dbReference type="Google" id="ProtNLM"/>
    </source>
</evidence>
<dbReference type="SUPFAM" id="SSF56112">
    <property type="entry name" value="Protein kinase-like (PK-like)"/>
    <property type="match status" value="1"/>
</dbReference>
<gene>
    <name evidence="1" type="ORF">GSTUAT00002164001</name>
</gene>
<evidence type="ECO:0000313" key="1">
    <source>
        <dbReference type="EMBL" id="CUS13639.1"/>
    </source>
</evidence>
<sequence length="247" mass="27208">MTIRPRPEPFAPSNLPAFTSSGLGITSWSPLDNGGHSFVLKITTSPSFTSTTPTTSVLKIFRFYLAPHGDSPTATASTGPYHYYNLESAAYSRLKHSRLTGTTVPEIYGVIHITPEHEHHLAVSQGMKSLAGMRRHFRELTVVGLWMEYVPGARLLPRDAGRWAEELRTGLTRIHAAGVVQGDINWRNLIVGEGEGSERGVAWVDFSTARVRGEGEGEGEWEERLDSEKGRLEGLLARAGRRRGRGC</sequence>
<dbReference type="Proteomes" id="UP001412239">
    <property type="component" value="Unassembled WGS sequence"/>
</dbReference>
<proteinExistence type="predicted"/>
<protein>
    <recommendedName>
        <fullName evidence="3">Protein kinase domain-containing protein</fullName>
    </recommendedName>
</protein>
<dbReference type="AlphaFoldDB" id="A0A292Q1F8"/>
<keyword evidence="2" id="KW-1185">Reference proteome</keyword>
<dbReference type="InterPro" id="IPR011009">
    <property type="entry name" value="Kinase-like_dom_sf"/>
</dbReference>
<evidence type="ECO:0000313" key="2">
    <source>
        <dbReference type="Proteomes" id="UP001412239"/>
    </source>
</evidence>
<name>A0A292Q1F8_9PEZI</name>
<organism evidence="1 2">
    <name type="scientific">Tuber aestivum</name>
    <name type="common">summer truffle</name>
    <dbReference type="NCBI Taxonomy" id="59557"/>
    <lineage>
        <taxon>Eukaryota</taxon>
        <taxon>Fungi</taxon>
        <taxon>Dikarya</taxon>
        <taxon>Ascomycota</taxon>
        <taxon>Pezizomycotina</taxon>
        <taxon>Pezizomycetes</taxon>
        <taxon>Pezizales</taxon>
        <taxon>Tuberaceae</taxon>
        <taxon>Tuber</taxon>
    </lineage>
</organism>
<accession>A0A292Q1F8</accession>
<reference evidence="1" key="1">
    <citation type="submission" date="2015-10" db="EMBL/GenBank/DDBJ databases">
        <authorList>
            <person name="Regsiter A."/>
            <person name="william w."/>
        </authorList>
    </citation>
    <scope>NUCLEOTIDE SEQUENCE</scope>
    <source>
        <strain evidence="1">Montdore</strain>
    </source>
</reference>
<dbReference type="EMBL" id="LN890968">
    <property type="protein sequence ID" value="CUS13639.1"/>
    <property type="molecule type" value="Genomic_DNA"/>
</dbReference>